<dbReference type="PANTHER" id="PTHR46766:SF1">
    <property type="entry name" value="GLUTAMINE-RICH PROTEIN 2"/>
    <property type="match status" value="1"/>
</dbReference>
<dbReference type="Pfam" id="PF00823">
    <property type="entry name" value="PPE"/>
    <property type="match status" value="1"/>
</dbReference>
<dbReference type="SUPFAM" id="SSF140459">
    <property type="entry name" value="PE/PPE dimer-like"/>
    <property type="match status" value="1"/>
</dbReference>
<evidence type="ECO:0000259" key="3">
    <source>
        <dbReference type="Pfam" id="PF00823"/>
    </source>
</evidence>
<evidence type="ECO:0000256" key="1">
    <source>
        <dbReference type="ARBA" id="ARBA00010652"/>
    </source>
</evidence>
<dbReference type="Gene3D" id="1.20.1260.20">
    <property type="entry name" value="PPE superfamily"/>
    <property type="match status" value="1"/>
</dbReference>
<evidence type="ECO:0000256" key="2">
    <source>
        <dbReference type="SAM" id="MobiDB-lite"/>
    </source>
</evidence>
<reference evidence="4 5" key="2">
    <citation type="submission" date="2021-07" db="EMBL/GenBank/DDBJ databases">
        <authorList>
            <person name="Matsumoto Y."/>
            <person name="Motooka D."/>
            <person name="Nakamura S."/>
        </authorList>
    </citation>
    <scope>NUCLEOTIDE SEQUENCE [LARGE SCALE GENOMIC DNA]</scope>
    <source>
        <strain evidence="4 5">TY59</strain>
    </source>
</reference>
<dbReference type="InterPro" id="IPR000030">
    <property type="entry name" value="PPE_dom"/>
</dbReference>
<comment type="similarity">
    <text evidence="1">Belongs to the mycobacterial PPE family.</text>
</comment>
<feature type="domain" description="PPE" evidence="3">
    <location>
        <begin position="2"/>
        <end position="160"/>
    </location>
</feature>
<dbReference type="InterPro" id="IPR038332">
    <property type="entry name" value="PPE_sf"/>
</dbReference>
<dbReference type="EMBL" id="AP024828">
    <property type="protein sequence ID" value="BCZ20622.1"/>
    <property type="molecule type" value="Genomic_DNA"/>
</dbReference>
<gene>
    <name evidence="4" type="primary">PPE26</name>
    <name evidence="4" type="ORF">MTY59_04770</name>
</gene>
<feature type="region of interest" description="Disordered" evidence="2">
    <location>
        <begin position="342"/>
        <end position="389"/>
    </location>
</feature>
<evidence type="ECO:0000313" key="5">
    <source>
        <dbReference type="Proteomes" id="UP000826012"/>
    </source>
</evidence>
<proteinExistence type="inferred from homology"/>
<dbReference type="RefSeq" id="WP_221044255.1">
    <property type="nucleotide sequence ID" value="NZ_AP024828.1"/>
</dbReference>
<dbReference type="Proteomes" id="UP000826012">
    <property type="component" value="Chromosome"/>
</dbReference>
<evidence type="ECO:0000313" key="4">
    <source>
        <dbReference type="EMBL" id="BCZ20622.1"/>
    </source>
</evidence>
<sequence>MDFGMLPPEVTSALIHSGPGAWSWIAAAGAWQELSMELEQSAAGYSAELSWLMTTWHGPSALAMAQALEPYLDWLRVTAQQCQEVATSVQVMSAAFELTHWTVVHPSLVAANRARLAMLLATNFFGINYPAIAETEAEYNTMWVNNSAAMVRYAATSASTVQPPSFVPPPQVANPTGGTTQAALVPAVTTTNSGVQAAAAGTSQSTGIGGTLQAASLAFFDPNSGWFKYWSTWGWQGIAAAGFPINLLGVWAQLSTANAFQSLGADVGTGLAEGTAALASSETQLINAVSAAGSWAPRAALGVGISLGNLTMPPATVGMLGSSAPVQLVSAASALPAGAGQTPMLPMVPMRPGGGSADGRRRKGGRDYDDIEYGAELPGTVMHRPPSAG</sequence>
<keyword evidence="5" id="KW-1185">Reference proteome</keyword>
<reference evidence="4 5" key="1">
    <citation type="submission" date="2021-07" db="EMBL/GenBank/DDBJ databases">
        <title>Complete genome sequence of nontuberculous Mycobacterium sp. TY59.</title>
        <authorList>
            <person name="Fukushima K."/>
        </authorList>
    </citation>
    <scope>NUCLEOTIDE SEQUENCE [LARGE SCALE GENOMIC DNA]</scope>
    <source>
        <strain evidence="4 5">TY59</strain>
    </source>
</reference>
<accession>A0ABN6IDV6</accession>
<organism evidence="4 5">
    <name type="scientific">Mycobacterium senriense</name>
    <dbReference type="NCBI Taxonomy" id="2775496"/>
    <lineage>
        <taxon>Bacteria</taxon>
        <taxon>Bacillati</taxon>
        <taxon>Actinomycetota</taxon>
        <taxon>Actinomycetes</taxon>
        <taxon>Mycobacteriales</taxon>
        <taxon>Mycobacteriaceae</taxon>
        <taxon>Mycobacterium</taxon>
        <taxon>Mycobacterium avium complex (MAC)</taxon>
    </lineage>
</organism>
<name>A0ABN6IDV6_9MYCO</name>
<protein>
    <submittedName>
        <fullName evidence="4">PPE family protein</fullName>
    </submittedName>
</protein>
<dbReference type="PANTHER" id="PTHR46766">
    <property type="entry name" value="GLUTAMINE-RICH PROTEIN 2"/>
    <property type="match status" value="1"/>
</dbReference>